<comment type="caution">
    <text evidence="3">The sequence shown here is derived from an EMBL/GenBank/DDBJ whole genome shotgun (WGS) entry which is preliminary data.</text>
</comment>
<gene>
    <name evidence="3" type="ORF">SADO_12638</name>
</gene>
<feature type="signal peptide" evidence="1">
    <location>
        <begin position="1"/>
        <end position="18"/>
    </location>
</feature>
<evidence type="ECO:0000256" key="1">
    <source>
        <dbReference type="SAM" id="SignalP"/>
    </source>
</evidence>
<dbReference type="Proteomes" id="UP001460888">
    <property type="component" value="Unassembled WGS sequence"/>
</dbReference>
<dbReference type="Pfam" id="PF03724">
    <property type="entry name" value="META"/>
    <property type="match status" value="1"/>
</dbReference>
<dbReference type="RefSeq" id="WP_353112000.1">
    <property type="nucleotide sequence ID" value="NZ_APND01000004.1"/>
</dbReference>
<organism evidence="3 4">
    <name type="scientific">Salinisphaera dokdonensis CL-ES53</name>
    <dbReference type="NCBI Taxonomy" id="1304272"/>
    <lineage>
        <taxon>Bacteria</taxon>
        <taxon>Pseudomonadati</taxon>
        <taxon>Pseudomonadota</taxon>
        <taxon>Gammaproteobacteria</taxon>
        <taxon>Salinisphaerales</taxon>
        <taxon>Salinisphaeraceae</taxon>
        <taxon>Salinisphaera</taxon>
    </lineage>
</organism>
<keyword evidence="4" id="KW-1185">Reference proteome</keyword>
<evidence type="ECO:0000313" key="3">
    <source>
        <dbReference type="EMBL" id="MES1930101.1"/>
    </source>
</evidence>
<proteinExistence type="predicted"/>
<dbReference type="PANTHER" id="PTHR35535:SF1">
    <property type="entry name" value="HEAT SHOCK PROTEIN HSLJ"/>
    <property type="match status" value="1"/>
</dbReference>
<dbReference type="InterPro" id="IPR038670">
    <property type="entry name" value="HslJ-like_sf"/>
</dbReference>
<dbReference type="EMBL" id="APND01000004">
    <property type="protein sequence ID" value="MES1930101.1"/>
    <property type="molecule type" value="Genomic_DNA"/>
</dbReference>
<dbReference type="InterPro" id="IPR005184">
    <property type="entry name" value="DUF306_Meta_HslJ"/>
</dbReference>
<keyword evidence="1" id="KW-0732">Signal</keyword>
<name>A0ABV2B2L4_9GAMM</name>
<evidence type="ECO:0000259" key="2">
    <source>
        <dbReference type="Pfam" id="PF03724"/>
    </source>
</evidence>
<evidence type="ECO:0000313" key="4">
    <source>
        <dbReference type="Proteomes" id="UP001460888"/>
    </source>
</evidence>
<reference evidence="3 4" key="1">
    <citation type="submission" date="2013-03" db="EMBL/GenBank/DDBJ databases">
        <title>Salinisphaera dokdonensis CL-ES53 Genome Sequencing.</title>
        <authorList>
            <person name="Li C."/>
            <person name="Lai Q."/>
            <person name="Shao Z."/>
        </authorList>
    </citation>
    <scope>NUCLEOTIDE SEQUENCE [LARGE SCALE GENOMIC DNA]</scope>
    <source>
        <strain evidence="3 4">CL-ES53</strain>
    </source>
</reference>
<feature type="domain" description="DUF306" evidence="2">
    <location>
        <begin position="29"/>
        <end position="137"/>
    </location>
</feature>
<dbReference type="InterPro" id="IPR053147">
    <property type="entry name" value="Hsp_HslJ-like"/>
</dbReference>
<dbReference type="Gene3D" id="2.40.128.270">
    <property type="match status" value="1"/>
</dbReference>
<accession>A0ABV2B2L4</accession>
<sequence>MHAIRTFCLLVLTTLVLAACAGTPDFIRLADTEWQLAQLDNRPVDREATRRDPYLLMHGDSQRVEGFAGCNRLNGVYSGGGQSLRFDSLASTRRYCADAMEQEEAFMHALERTSEAQVDNGMLTLFDNRGRTLARFEALPTR</sequence>
<feature type="chain" id="PRO_5046986516" description="DUF306 domain-containing protein" evidence="1">
    <location>
        <begin position="19"/>
        <end position="142"/>
    </location>
</feature>
<dbReference type="PANTHER" id="PTHR35535">
    <property type="entry name" value="HEAT SHOCK PROTEIN HSLJ"/>
    <property type="match status" value="1"/>
</dbReference>
<protein>
    <recommendedName>
        <fullName evidence="2">DUF306 domain-containing protein</fullName>
    </recommendedName>
</protein>
<dbReference type="PROSITE" id="PS51257">
    <property type="entry name" value="PROKAR_LIPOPROTEIN"/>
    <property type="match status" value="1"/>
</dbReference>